<comment type="cofactor">
    <cofactor evidence="1 3">
        <name>heme</name>
        <dbReference type="ChEBI" id="CHEBI:30413"/>
    </cofactor>
</comment>
<dbReference type="EMBL" id="CP059399">
    <property type="protein sequence ID" value="QLY30320.1"/>
    <property type="molecule type" value="Genomic_DNA"/>
</dbReference>
<dbReference type="AlphaFoldDB" id="A0A7D6ZI50"/>
<dbReference type="PRINTS" id="PR00463">
    <property type="entry name" value="EP450I"/>
</dbReference>
<dbReference type="Gene3D" id="1.10.630.10">
    <property type="entry name" value="Cytochrome P450"/>
    <property type="match status" value="1"/>
</dbReference>
<keyword evidence="4" id="KW-0503">Monooxygenase</keyword>
<proteinExistence type="inferred from homology"/>
<dbReference type="PANTHER" id="PTHR24305">
    <property type="entry name" value="CYTOCHROME P450"/>
    <property type="match status" value="1"/>
</dbReference>
<comment type="similarity">
    <text evidence="2 4">Belongs to the cytochrome P450 family.</text>
</comment>
<keyword evidence="3 4" id="KW-0408">Iron</keyword>
<dbReference type="PANTHER" id="PTHR24305:SF166">
    <property type="entry name" value="CYTOCHROME P450 12A4, MITOCHONDRIAL-RELATED"/>
    <property type="match status" value="1"/>
</dbReference>
<keyword evidence="4" id="KW-0560">Oxidoreductase</keyword>
<evidence type="ECO:0000313" key="5">
    <source>
        <dbReference type="EMBL" id="QLY30320.1"/>
    </source>
</evidence>
<dbReference type="InterPro" id="IPR017972">
    <property type="entry name" value="Cyt_P450_CS"/>
</dbReference>
<feature type="binding site" description="axial binding residue" evidence="3">
    <location>
        <position position="407"/>
    </location>
    <ligand>
        <name>heme</name>
        <dbReference type="ChEBI" id="CHEBI:30413"/>
    </ligand>
    <ligandPart>
        <name>Fe</name>
        <dbReference type="ChEBI" id="CHEBI:18248"/>
    </ligandPart>
</feature>
<gene>
    <name evidence="5" type="ORF">H0264_35185</name>
</gene>
<keyword evidence="6" id="KW-1185">Reference proteome</keyword>
<dbReference type="PROSITE" id="PS00086">
    <property type="entry name" value="CYTOCHROME_P450"/>
    <property type="match status" value="1"/>
</dbReference>
<keyword evidence="3 4" id="KW-0479">Metal-binding</keyword>
<reference evidence="5 6" key="1">
    <citation type="submission" date="2020-07" db="EMBL/GenBank/DDBJ databases">
        <authorList>
            <person name="Zhuang K."/>
            <person name="Ran Y."/>
        </authorList>
    </citation>
    <scope>NUCLEOTIDE SEQUENCE [LARGE SCALE GENOMIC DNA]</scope>
    <source>
        <strain evidence="5 6">WCH-YHL-001</strain>
    </source>
</reference>
<dbReference type="InterPro" id="IPR036396">
    <property type="entry name" value="Cyt_P450_sf"/>
</dbReference>
<sequence length="461" mass="51436">MSASAPFSGTAFSDSARRLSVDDLPGPGGWPVLGNLPQMPPAAMHRRFDSWADEFGPIYRLNVAGKRVVVVSDPDLNKEILRNRPGGFRRQSSIESIMDEMGSNGLFSLEGEAWRRRRKLAMPAFNASHLRGFHPTLEAITERLRKRWERQAPDDIRAELTRYTVDVTAKLTFDYDINTIEQSGDVIQRHLELIFPTLNRRLGIPIPYWRYVKLPQDRALDRALAALREDLTGVIARARANLPERPTNFIEALLLAQDRQESFTDDELFAEALTILIAGQDTTSNATAWLLYHLAGNPAVQERIRAEIAEIPSVLDRQPYLEAVAAESMRLQPTTPLLAMEAVQDTEIGGVRVPAGTWVIVNVQHAGVQDRNFSDPLAFDPERWLGGGHGNHRPDASIPFGSGPRFCPGRGLAMLEIKSVASMVCRTFDLGLPADAEPPTDQFHFAVIPIGMRLDLQRRRA</sequence>
<dbReference type="GO" id="GO:0004497">
    <property type="term" value="F:monooxygenase activity"/>
    <property type="evidence" value="ECO:0007669"/>
    <property type="project" value="UniProtKB-KW"/>
</dbReference>
<dbReference type="PRINTS" id="PR00385">
    <property type="entry name" value="P450"/>
</dbReference>
<dbReference type="InterPro" id="IPR002401">
    <property type="entry name" value="Cyt_P450_E_grp-I"/>
</dbReference>
<dbReference type="InterPro" id="IPR050121">
    <property type="entry name" value="Cytochrome_P450_monoxygenase"/>
</dbReference>
<evidence type="ECO:0000256" key="1">
    <source>
        <dbReference type="ARBA" id="ARBA00001971"/>
    </source>
</evidence>
<dbReference type="RefSeq" id="WP_181581518.1">
    <property type="nucleotide sequence ID" value="NZ_CP059399.1"/>
</dbReference>
<accession>A0A7D6ZI50</accession>
<dbReference type="KEGG" id="nhu:H0264_35185"/>
<dbReference type="GO" id="GO:0016705">
    <property type="term" value="F:oxidoreductase activity, acting on paired donors, with incorporation or reduction of molecular oxygen"/>
    <property type="evidence" value="ECO:0007669"/>
    <property type="project" value="InterPro"/>
</dbReference>
<organism evidence="5 6">
    <name type="scientific">Nocardia huaxiensis</name>
    <dbReference type="NCBI Taxonomy" id="2755382"/>
    <lineage>
        <taxon>Bacteria</taxon>
        <taxon>Bacillati</taxon>
        <taxon>Actinomycetota</taxon>
        <taxon>Actinomycetes</taxon>
        <taxon>Mycobacteriales</taxon>
        <taxon>Nocardiaceae</taxon>
        <taxon>Nocardia</taxon>
    </lineage>
</organism>
<name>A0A7D6ZI50_9NOCA</name>
<keyword evidence="3 4" id="KW-0349">Heme</keyword>
<dbReference type="InterPro" id="IPR001128">
    <property type="entry name" value="Cyt_P450"/>
</dbReference>
<dbReference type="GO" id="GO:0005506">
    <property type="term" value="F:iron ion binding"/>
    <property type="evidence" value="ECO:0007669"/>
    <property type="project" value="InterPro"/>
</dbReference>
<evidence type="ECO:0000256" key="2">
    <source>
        <dbReference type="ARBA" id="ARBA00010617"/>
    </source>
</evidence>
<evidence type="ECO:0000256" key="4">
    <source>
        <dbReference type="RuleBase" id="RU000461"/>
    </source>
</evidence>
<protein>
    <submittedName>
        <fullName evidence="5">Cytochrome P450</fullName>
    </submittedName>
</protein>
<dbReference type="GO" id="GO:0020037">
    <property type="term" value="F:heme binding"/>
    <property type="evidence" value="ECO:0007669"/>
    <property type="project" value="InterPro"/>
</dbReference>
<dbReference type="Proteomes" id="UP000515512">
    <property type="component" value="Chromosome"/>
</dbReference>
<evidence type="ECO:0000313" key="6">
    <source>
        <dbReference type="Proteomes" id="UP000515512"/>
    </source>
</evidence>
<evidence type="ECO:0000256" key="3">
    <source>
        <dbReference type="PIRSR" id="PIRSR602401-1"/>
    </source>
</evidence>
<dbReference type="SUPFAM" id="SSF48264">
    <property type="entry name" value="Cytochrome P450"/>
    <property type="match status" value="1"/>
</dbReference>
<dbReference type="Pfam" id="PF00067">
    <property type="entry name" value="p450"/>
    <property type="match status" value="1"/>
</dbReference>